<keyword evidence="4" id="KW-1185">Reference proteome</keyword>
<protein>
    <submittedName>
        <fullName evidence="3">Cupin domain</fullName>
    </submittedName>
</protein>
<dbReference type="InterPro" id="IPR014710">
    <property type="entry name" value="RmlC-like_jellyroll"/>
</dbReference>
<dbReference type="InterPro" id="IPR011051">
    <property type="entry name" value="RmlC_Cupin_sf"/>
</dbReference>
<evidence type="ECO:0000256" key="1">
    <source>
        <dbReference type="SAM" id="MobiDB-lite"/>
    </source>
</evidence>
<dbReference type="InterPro" id="IPR013096">
    <property type="entry name" value="Cupin_2"/>
</dbReference>
<name>A0A4R3QWV7_9HYPH</name>
<feature type="domain" description="Cupin type-2" evidence="2">
    <location>
        <begin position="135"/>
        <end position="192"/>
    </location>
</feature>
<accession>A0A4R3QWV7</accession>
<dbReference type="SUPFAM" id="SSF51182">
    <property type="entry name" value="RmlC-like cupins"/>
    <property type="match status" value="1"/>
</dbReference>
<dbReference type="Gene3D" id="2.60.120.10">
    <property type="entry name" value="Jelly Rolls"/>
    <property type="match status" value="1"/>
</dbReference>
<dbReference type="PANTHER" id="PTHR36114:SF1">
    <property type="entry name" value="16.7 KDA PROTEIN IN WHIE LOCUS"/>
    <property type="match status" value="1"/>
</dbReference>
<feature type="compositionally biased region" description="Polar residues" evidence="1">
    <location>
        <begin position="209"/>
        <end position="224"/>
    </location>
</feature>
<feature type="region of interest" description="Disordered" evidence="1">
    <location>
        <begin position="209"/>
        <end position="230"/>
    </location>
</feature>
<comment type="caution">
    <text evidence="3">The sequence shown here is derived from an EMBL/GenBank/DDBJ whole genome shotgun (WGS) entry which is preliminary data.</text>
</comment>
<dbReference type="PANTHER" id="PTHR36114">
    <property type="entry name" value="16.7 KDA PROTEIN IN WHIE LOCUS"/>
    <property type="match status" value="1"/>
</dbReference>
<dbReference type="Pfam" id="PF07883">
    <property type="entry name" value="Cupin_2"/>
    <property type="match status" value="1"/>
</dbReference>
<dbReference type="AlphaFoldDB" id="A0A4R3QWV7"/>
<dbReference type="CDD" id="cd02226">
    <property type="entry name" value="cupin_YdbB-like"/>
    <property type="match status" value="1"/>
</dbReference>
<evidence type="ECO:0000259" key="2">
    <source>
        <dbReference type="Pfam" id="PF07883"/>
    </source>
</evidence>
<gene>
    <name evidence="3" type="ORF">EV130_104576</name>
</gene>
<dbReference type="EMBL" id="SMBJ01000004">
    <property type="protein sequence ID" value="TCU26958.1"/>
    <property type="molecule type" value="Genomic_DNA"/>
</dbReference>
<dbReference type="InterPro" id="IPR052044">
    <property type="entry name" value="PKS_Associated_Protein"/>
</dbReference>
<evidence type="ECO:0000313" key="3">
    <source>
        <dbReference type="EMBL" id="TCU26958.1"/>
    </source>
</evidence>
<evidence type="ECO:0000313" key="4">
    <source>
        <dbReference type="Proteomes" id="UP000295547"/>
    </source>
</evidence>
<organism evidence="3 4">
    <name type="scientific">Rhizobium azibense</name>
    <dbReference type="NCBI Taxonomy" id="1136135"/>
    <lineage>
        <taxon>Bacteria</taxon>
        <taxon>Pseudomonadati</taxon>
        <taxon>Pseudomonadota</taxon>
        <taxon>Alphaproteobacteria</taxon>
        <taxon>Hyphomicrobiales</taxon>
        <taxon>Rhizobiaceae</taxon>
        <taxon>Rhizobium/Agrobacterium group</taxon>
        <taxon>Rhizobium</taxon>
    </lineage>
</organism>
<sequence length="230" mass="25415">MKFPGDGPAVWYNLRMRAVAVALLRKVLNASALERAERELRNSDRRAASSRGASSQLRQSDCYYPEASVSPPFAQSFNICGPKHGMNTVVHSKEMQVVAVVNFETELQGVTEHWSPRVVAQVNDQYVKVAKVLGQIAWHKHDNEDELFLVISGQLKIEFEGGKETVLNPGEMCVVPRGVLHNPVAEEECSIVLIETVTTKHTGDIETPLTKSIESQISGRTGASTLPERH</sequence>
<dbReference type="Proteomes" id="UP000295547">
    <property type="component" value="Unassembled WGS sequence"/>
</dbReference>
<reference evidence="3 4" key="1">
    <citation type="submission" date="2019-03" db="EMBL/GenBank/DDBJ databases">
        <title>Genomic Encyclopedia of Type Strains, Phase IV (KMG-V): Genome sequencing to study the core and pangenomes of soil and plant-associated prokaryotes.</title>
        <authorList>
            <person name="Whitman W."/>
        </authorList>
    </citation>
    <scope>NUCLEOTIDE SEQUENCE [LARGE SCALE GENOMIC DNA]</scope>
    <source>
        <strain evidence="3 4">Gr42</strain>
    </source>
</reference>
<proteinExistence type="predicted"/>